<sequence length="407" mass="46208">MAKYVHRWIESQVSQYLSFMRIVHIRGARQCGKTTLVRQQVKADALYRTLDDPTTLNSAKEDPVHFLRHQSSTMIIDEIQKAPHLIAALKQEVDERPGKGRFLITGSSDVFSQSTVSESLAGRIANLQLSSLTVGEQLGTTPQFLSYCRTNRFPDMLSSCSKEMVVGYALQGGYPEVIMLPPQVRGLWMQQYVDTLLTHDLVHIAAIERQAVMRQLVTTLASYSSKALNISQIAGALGISRPTLYAYCSYLEQLYLFTRIPSYTQTEYAKVGKLETWFALDSGLLASVLKWEFGTVMQDTDQAGKLMETFVFHELFVQLSLQHDYTLYRYRDHEKHEIDFLLEKDDQLVGLEVKAGETVRSDDFKHMLWFRDSIAKKPFVGIVLYCGSQVLSFGPSLWAVPISAFWS</sequence>
<dbReference type="SUPFAM" id="SSF52540">
    <property type="entry name" value="P-loop containing nucleoside triphosphate hydrolases"/>
    <property type="match status" value="1"/>
</dbReference>
<dbReference type="InterPro" id="IPR041682">
    <property type="entry name" value="AAA_14"/>
</dbReference>
<evidence type="ECO:0008006" key="4">
    <source>
        <dbReference type="Google" id="ProtNLM"/>
    </source>
</evidence>
<dbReference type="PANTHER" id="PTHR43566:SF2">
    <property type="entry name" value="DUF4143 DOMAIN-CONTAINING PROTEIN"/>
    <property type="match status" value="1"/>
</dbReference>
<evidence type="ECO:0000259" key="2">
    <source>
        <dbReference type="Pfam" id="PF13635"/>
    </source>
</evidence>
<feature type="domain" description="AAA" evidence="1">
    <location>
        <begin position="21"/>
        <end position="136"/>
    </location>
</feature>
<dbReference type="Pfam" id="PF13635">
    <property type="entry name" value="DUF4143"/>
    <property type="match status" value="1"/>
</dbReference>
<dbReference type="Pfam" id="PF13173">
    <property type="entry name" value="AAA_14"/>
    <property type="match status" value="1"/>
</dbReference>
<reference evidence="3" key="1">
    <citation type="submission" date="2019-08" db="EMBL/GenBank/DDBJ databases">
        <authorList>
            <person name="Kucharzyk K."/>
            <person name="Murdoch R.W."/>
            <person name="Higgins S."/>
            <person name="Loffler F."/>
        </authorList>
    </citation>
    <scope>NUCLEOTIDE SEQUENCE</scope>
</reference>
<organism evidence="3">
    <name type="scientific">bioreactor metagenome</name>
    <dbReference type="NCBI Taxonomy" id="1076179"/>
    <lineage>
        <taxon>unclassified sequences</taxon>
        <taxon>metagenomes</taxon>
        <taxon>ecological metagenomes</taxon>
    </lineage>
</organism>
<proteinExistence type="predicted"/>
<evidence type="ECO:0000259" key="1">
    <source>
        <dbReference type="Pfam" id="PF13173"/>
    </source>
</evidence>
<protein>
    <recommendedName>
        <fullName evidence="4">AAA+ ATPase domain-containing protein</fullName>
    </recommendedName>
</protein>
<dbReference type="InterPro" id="IPR027417">
    <property type="entry name" value="P-loop_NTPase"/>
</dbReference>
<name>A0A645AT07_9ZZZZ</name>
<comment type="caution">
    <text evidence="3">The sequence shown here is derived from an EMBL/GenBank/DDBJ whole genome shotgun (WGS) entry which is preliminary data.</text>
</comment>
<evidence type="ECO:0000313" key="3">
    <source>
        <dbReference type="EMBL" id="MPM55898.1"/>
    </source>
</evidence>
<dbReference type="EMBL" id="VSSQ01015491">
    <property type="protein sequence ID" value="MPM55898.1"/>
    <property type="molecule type" value="Genomic_DNA"/>
</dbReference>
<dbReference type="PANTHER" id="PTHR43566">
    <property type="entry name" value="CONSERVED PROTEIN"/>
    <property type="match status" value="1"/>
</dbReference>
<feature type="domain" description="DUF4143" evidence="2">
    <location>
        <begin position="200"/>
        <end position="356"/>
    </location>
</feature>
<dbReference type="InterPro" id="IPR025420">
    <property type="entry name" value="DUF4143"/>
</dbReference>
<accession>A0A645AT07</accession>
<dbReference type="AlphaFoldDB" id="A0A645AT07"/>
<gene>
    <name evidence="3" type="ORF">SDC9_102696</name>
</gene>